<evidence type="ECO:0000256" key="4">
    <source>
        <dbReference type="ARBA" id="ARBA00018423"/>
    </source>
</evidence>
<dbReference type="GO" id="GO:0008083">
    <property type="term" value="F:growth factor activity"/>
    <property type="evidence" value="ECO:0007669"/>
    <property type="project" value="UniProtKB-KW"/>
</dbReference>
<name>A0A9Q1HVH0_CONCO</name>
<evidence type="ECO:0000256" key="8">
    <source>
        <dbReference type="ARBA" id="ARBA00022729"/>
    </source>
</evidence>
<reference evidence="15" key="1">
    <citation type="journal article" date="2023" name="Science">
        <title>Genome structures resolve the early diversification of teleost fishes.</title>
        <authorList>
            <person name="Parey E."/>
            <person name="Louis A."/>
            <person name="Montfort J."/>
            <person name="Bouchez O."/>
            <person name="Roques C."/>
            <person name="Iampietro C."/>
            <person name="Lluch J."/>
            <person name="Castinel A."/>
            <person name="Donnadieu C."/>
            <person name="Desvignes T."/>
            <person name="Floi Bucao C."/>
            <person name="Jouanno E."/>
            <person name="Wen M."/>
            <person name="Mejri S."/>
            <person name="Dirks R."/>
            <person name="Jansen H."/>
            <person name="Henkel C."/>
            <person name="Chen W.J."/>
            <person name="Zahm M."/>
            <person name="Cabau C."/>
            <person name="Klopp C."/>
            <person name="Thompson A.W."/>
            <person name="Robinson-Rechavi M."/>
            <person name="Braasch I."/>
            <person name="Lecointre G."/>
            <person name="Bobe J."/>
            <person name="Postlethwait J.H."/>
            <person name="Berthelot C."/>
            <person name="Roest Crollius H."/>
            <person name="Guiguen Y."/>
        </authorList>
    </citation>
    <scope>NUCLEOTIDE SEQUENCE</scope>
    <source>
        <strain evidence="15">Concon-B</strain>
    </source>
</reference>
<keyword evidence="10" id="KW-0654">Proteoglycan</keyword>
<evidence type="ECO:0000313" key="16">
    <source>
        <dbReference type="Proteomes" id="UP001152803"/>
    </source>
</evidence>
<dbReference type="Pfam" id="PF13855">
    <property type="entry name" value="LRR_8"/>
    <property type="match status" value="1"/>
</dbReference>
<dbReference type="SMART" id="SM00369">
    <property type="entry name" value="LRR_TYP"/>
    <property type="match status" value="4"/>
</dbReference>
<dbReference type="InterPro" id="IPR001611">
    <property type="entry name" value="Leu-rich_rpt"/>
</dbReference>
<dbReference type="InterPro" id="IPR003591">
    <property type="entry name" value="Leu-rich_rpt_typical-subtyp"/>
</dbReference>
<keyword evidence="11" id="KW-0339">Growth factor</keyword>
<dbReference type="EMBL" id="JAFJMO010000010">
    <property type="protein sequence ID" value="KAJ8264786.1"/>
    <property type="molecule type" value="Genomic_DNA"/>
</dbReference>
<dbReference type="InterPro" id="IPR043547">
    <property type="entry name" value="Mimecan/Epiphycan/Opticin"/>
</dbReference>
<dbReference type="PROSITE" id="PS51450">
    <property type="entry name" value="LRR"/>
    <property type="match status" value="2"/>
</dbReference>
<accession>A0A9Q1HVH0</accession>
<comment type="caution">
    <text evidence="15">The sequence shown here is derived from an EMBL/GenBank/DDBJ whole genome shotgun (WGS) entry which is preliminary data.</text>
</comment>
<comment type="function">
    <text evidence="1">Induces bone formation in conjunction with TGF-beta-1 or TGF-beta-2.</text>
</comment>
<evidence type="ECO:0000256" key="7">
    <source>
        <dbReference type="ARBA" id="ARBA00022614"/>
    </source>
</evidence>
<protein>
    <recommendedName>
        <fullName evidence="4">Mimecan</fullName>
    </recommendedName>
    <alternativeName>
        <fullName evidence="14">Osteoglycin</fullName>
    </alternativeName>
</protein>
<evidence type="ECO:0000256" key="13">
    <source>
        <dbReference type="ARBA" id="ARBA00023180"/>
    </source>
</evidence>
<keyword evidence="16" id="KW-1185">Reference proteome</keyword>
<dbReference type="GO" id="GO:0061975">
    <property type="term" value="P:articular cartilage development"/>
    <property type="evidence" value="ECO:0007669"/>
    <property type="project" value="TreeGrafter"/>
</dbReference>
<comment type="subcellular location">
    <subcellularLocation>
        <location evidence="2">Secreted</location>
        <location evidence="2">Extracellular space</location>
        <location evidence="2">Extracellular matrix</location>
    </subcellularLocation>
</comment>
<keyword evidence="12" id="KW-1015">Disulfide bond</keyword>
<dbReference type="AlphaFoldDB" id="A0A9Q1HVH0"/>
<dbReference type="PANTHER" id="PTHR46269:SF1">
    <property type="entry name" value="MIMECAN"/>
    <property type="match status" value="1"/>
</dbReference>
<organism evidence="15 16">
    <name type="scientific">Conger conger</name>
    <name type="common">Conger eel</name>
    <name type="synonym">Muraena conger</name>
    <dbReference type="NCBI Taxonomy" id="82655"/>
    <lineage>
        <taxon>Eukaryota</taxon>
        <taxon>Metazoa</taxon>
        <taxon>Chordata</taxon>
        <taxon>Craniata</taxon>
        <taxon>Vertebrata</taxon>
        <taxon>Euteleostomi</taxon>
        <taxon>Actinopterygii</taxon>
        <taxon>Neopterygii</taxon>
        <taxon>Teleostei</taxon>
        <taxon>Anguilliformes</taxon>
        <taxon>Congridae</taxon>
        <taxon>Conger</taxon>
    </lineage>
</organism>
<gene>
    <name evidence="15" type="ORF">COCON_G00138850</name>
</gene>
<sequence length="268" mass="30088">MPRSGVYSNAHLLGVKRMSLTPTRLTWRLRNQRPRSLGLWTPPKCLQTSPIPPRQPSPELPTCLLCVCLTGSVYCEEVLPDMTAVPPLPKETSYLYARYNHIAKIGNADFADSPTLKRIDLTGNMISEIEDGAFSKLLLLEELALAENRLVRLPMLPPALTTFNANHNQLRTKGLKANAFKKLTKLAYLYLGDNQLEAVPHLPESLRVVHLQNNNITAITDMTFCKGNTTRYLRTKMDVVRLDGNPVGLGVYPNSFICLRTLPIGRYY</sequence>
<dbReference type="GO" id="GO:0005615">
    <property type="term" value="C:extracellular space"/>
    <property type="evidence" value="ECO:0007669"/>
    <property type="project" value="TreeGrafter"/>
</dbReference>
<dbReference type="GO" id="GO:0031012">
    <property type="term" value="C:extracellular matrix"/>
    <property type="evidence" value="ECO:0007669"/>
    <property type="project" value="TreeGrafter"/>
</dbReference>
<evidence type="ECO:0000256" key="5">
    <source>
        <dbReference type="ARBA" id="ARBA00022525"/>
    </source>
</evidence>
<evidence type="ECO:0000256" key="3">
    <source>
        <dbReference type="ARBA" id="ARBA00006912"/>
    </source>
</evidence>
<keyword evidence="7" id="KW-0433">Leucine-rich repeat</keyword>
<comment type="similarity">
    <text evidence="3">Belongs to the small leucine-rich proteoglycan (SLRP) family. SLRP class III subfamily.</text>
</comment>
<dbReference type="PANTHER" id="PTHR46269">
    <property type="entry name" value="EPIPHYCAN-RELATED"/>
    <property type="match status" value="1"/>
</dbReference>
<keyword evidence="5" id="KW-0964">Secreted</keyword>
<evidence type="ECO:0000256" key="11">
    <source>
        <dbReference type="ARBA" id="ARBA00023030"/>
    </source>
</evidence>
<evidence type="ECO:0000256" key="14">
    <source>
        <dbReference type="ARBA" id="ARBA00031730"/>
    </source>
</evidence>
<dbReference type="GO" id="GO:0060348">
    <property type="term" value="P:bone development"/>
    <property type="evidence" value="ECO:0007669"/>
    <property type="project" value="TreeGrafter"/>
</dbReference>
<keyword evidence="13" id="KW-0325">Glycoprotein</keyword>
<evidence type="ECO:0000256" key="10">
    <source>
        <dbReference type="ARBA" id="ARBA00022974"/>
    </source>
</evidence>
<dbReference type="SUPFAM" id="SSF52058">
    <property type="entry name" value="L domain-like"/>
    <property type="match status" value="1"/>
</dbReference>
<evidence type="ECO:0000256" key="2">
    <source>
        <dbReference type="ARBA" id="ARBA00004498"/>
    </source>
</evidence>
<evidence type="ECO:0000313" key="15">
    <source>
        <dbReference type="EMBL" id="KAJ8264786.1"/>
    </source>
</evidence>
<dbReference type="InterPro" id="IPR032675">
    <property type="entry name" value="LRR_dom_sf"/>
</dbReference>
<evidence type="ECO:0000256" key="6">
    <source>
        <dbReference type="ARBA" id="ARBA00022530"/>
    </source>
</evidence>
<keyword evidence="8" id="KW-0732">Signal</keyword>
<dbReference type="OrthoDB" id="7451790at2759"/>
<dbReference type="Proteomes" id="UP001152803">
    <property type="component" value="Unassembled WGS sequence"/>
</dbReference>
<keyword evidence="9" id="KW-0677">Repeat</keyword>
<keyword evidence="6" id="KW-0272">Extracellular matrix</keyword>
<evidence type="ECO:0000256" key="9">
    <source>
        <dbReference type="ARBA" id="ARBA00022737"/>
    </source>
</evidence>
<evidence type="ECO:0000256" key="12">
    <source>
        <dbReference type="ARBA" id="ARBA00023157"/>
    </source>
</evidence>
<proteinExistence type="inferred from homology"/>
<evidence type="ECO:0000256" key="1">
    <source>
        <dbReference type="ARBA" id="ARBA00003759"/>
    </source>
</evidence>
<dbReference type="Gene3D" id="3.80.10.10">
    <property type="entry name" value="Ribonuclease Inhibitor"/>
    <property type="match status" value="1"/>
</dbReference>